<dbReference type="EMBL" id="JAQMWT010000149">
    <property type="protein sequence ID" value="KAJ8609121.1"/>
    <property type="molecule type" value="Genomic_DNA"/>
</dbReference>
<dbReference type="GO" id="GO:0005634">
    <property type="term" value="C:nucleus"/>
    <property type="evidence" value="ECO:0007669"/>
    <property type="project" value="UniProtKB-SubCell"/>
</dbReference>
<keyword evidence="9" id="KW-0539">Nucleus</keyword>
<evidence type="ECO:0000256" key="10">
    <source>
        <dbReference type="RuleBase" id="RU362114"/>
    </source>
</evidence>
<dbReference type="Gene3D" id="3.40.50.2300">
    <property type="match status" value="1"/>
</dbReference>
<evidence type="ECO:0000256" key="11">
    <source>
        <dbReference type="SAM" id="Phobius"/>
    </source>
</evidence>
<dbReference type="Gene3D" id="3.60.21.10">
    <property type="match status" value="1"/>
</dbReference>
<dbReference type="InterPro" id="IPR029052">
    <property type="entry name" value="Metallo-depent_PP-like"/>
</dbReference>
<dbReference type="InterPro" id="IPR008334">
    <property type="entry name" value="5'-Nucleotdase_C"/>
</dbReference>
<dbReference type="SUPFAM" id="SSF55816">
    <property type="entry name" value="5'-nucleotidase (syn. UDP-sugar hydrolase), C-terminal domain"/>
    <property type="match status" value="1"/>
</dbReference>
<dbReference type="Pfam" id="PF02825">
    <property type="entry name" value="WWE"/>
    <property type="match status" value="1"/>
</dbReference>
<dbReference type="GO" id="GO:0009166">
    <property type="term" value="P:nucleotide catabolic process"/>
    <property type="evidence" value="ECO:0007669"/>
    <property type="project" value="InterPro"/>
</dbReference>
<evidence type="ECO:0000259" key="13">
    <source>
        <dbReference type="PROSITE" id="PS50918"/>
    </source>
</evidence>
<keyword evidence="6 11" id="KW-1133">Transmembrane helix</keyword>
<dbReference type="InterPro" id="IPR037197">
    <property type="entry name" value="WWE_dom_sf"/>
</dbReference>
<dbReference type="Gene3D" id="3.90.228.10">
    <property type="match status" value="1"/>
</dbReference>
<comment type="subcellular location">
    <subcellularLocation>
        <location evidence="2">Membrane</location>
    </subcellularLocation>
    <subcellularLocation>
        <location evidence="1">Nucleus</location>
    </subcellularLocation>
</comment>
<accession>A0AAD7ULS9</accession>
<keyword evidence="5 11" id="KW-0812">Transmembrane</keyword>
<feature type="domain" description="PARP catalytic" evidence="14">
    <location>
        <begin position="1705"/>
        <end position="1920"/>
    </location>
</feature>
<keyword evidence="4 10" id="KW-0808">Transferase</keyword>
<keyword evidence="12" id="KW-0732">Signal</keyword>
<dbReference type="Gene3D" id="3.30.720.50">
    <property type="match status" value="2"/>
</dbReference>
<dbReference type="InterPro" id="IPR052056">
    <property type="entry name" value="Mono-ARTD/PARP"/>
</dbReference>
<dbReference type="Pfam" id="PF00644">
    <property type="entry name" value="PARP"/>
    <property type="match status" value="1"/>
</dbReference>
<dbReference type="GO" id="GO:0010629">
    <property type="term" value="P:negative regulation of gene expression"/>
    <property type="evidence" value="ECO:0007669"/>
    <property type="project" value="TreeGrafter"/>
</dbReference>
<dbReference type="EC" id="2.4.2.-" evidence="10"/>
<evidence type="ECO:0000256" key="12">
    <source>
        <dbReference type="SAM" id="SignalP"/>
    </source>
</evidence>
<keyword evidence="16" id="KW-1185">Reference proteome</keyword>
<evidence type="ECO:0000256" key="3">
    <source>
        <dbReference type="ARBA" id="ARBA00022676"/>
    </source>
</evidence>
<keyword evidence="3 10" id="KW-0328">Glycosyltransferase</keyword>
<dbReference type="InterPro" id="IPR001828">
    <property type="entry name" value="ANF_lig-bd_rcpt"/>
</dbReference>
<dbReference type="PROSITE" id="PS51059">
    <property type="entry name" value="PARP_CATALYTIC"/>
    <property type="match status" value="1"/>
</dbReference>
<evidence type="ECO:0000313" key="15">
    <source>
        <dbReference type="EMBL" id="KAJ8609121.1"/>
    </source>
</evidence>
<proteinExistence type="predicted"/>
<protein>
    <recommendedName>
        <fullName evidence="10">Poly [ADP-ribose] polymerase</fullName>
        <shortName evidence="10">PARP</shortName>
        <ecNumber evidence="10">2.4.2.-</ecNumber>
    </recommendedName>
</protein>
<evidence type="ECO:0000256" key="9">
    <source>
        <dbReference type="ARBA" id="ARBA00023242"/>
    </source>
</evidence>
<dbReference type="GO" id="GO:0005737">
    <property type="term" value="C:cytoplasm"/>
    <property type="evidence" value="ECO:0007669"/>
    <property type="project" value="TreeGrafter"/>
</dbReference>
<dbReference type="InterPro" id="IPR012317">
    <property type="entry name" value="Poly(ADP-ribose)pol_cat_dom"/>
</dbReference>
<dbReference type="InterPro" id="IPR004170">
    <property type="entry name" value="WWE_dom"/>
</dbReference>
<dbReference type="PROSITE" id="PS50918">
    <property type="entry name" value="WWE"/>
    <property type="match status" value="1"/>
</dbReference>
<feature type="transmembrane region" description="Helical" evidence="11">
    <location>
        <begin position="1248"/>
        <end position="1273"/>
    </location>
</feature>
<feature type="signal peptide" evidence="12">
    <location>
        <begin position="1"/>
        <end position="30"/>
    </location>
</feature>
<dbReference type="Pfam" id="PF02872">
    <property type="entry name" value="5_nucleotid_C"/>
    <property type="match status" value="1"/>
</dbReference>
<dbReference type="SUPFAM" id="SSF56399">
    <property type="entry name" value="ADP-ribosylation"/>
    <property type="match status" value="1"/>
</dbReference>
<dbReference type="SUPFAM" id="SSF53822">
    <property type="entry name" value="Periplasmic binding protein-like I"/>
    <property type="match status" value="1"/>
</dbReference>
<feature type="chain" id="PRO_5042173691" description="Poly [ADP-ribose] polymerase" evidence="12">
    <location>
        <begin position="31"/>
        <end position="1920"/>
    </location>
</feature>
<dbReference type="InterPro" id="IPR028082">
    <property type="entry name" value="Peripla_BP_I"/>
</dbReference>
<dbReference type="PANTHER" id="PTHR14453:SF67">
    <property type="entry name" value="POLY [ADP-RIBOSE] POLYMERASE"/>
    <property type="match status" value="1"/>
</dbReference>
<evidence type="ECO:0000256" key="1">
    <source>
        <dbReference type="ARBA" id="ARBA00004123"/>
    </source>
</evidence>
<sequence>MGAASAGSFAGAVLFLVGPLVAWHGVVVVAEDLPPWDVELVMSSYVLGAAYPVDERASECSSDQLRSRPCQCFGGAARRAAMIQDVIAGNASESGGERAAVPIDLGGYFFGSGSFYQTFNGSASARLFGSAGYKTRGLTFRDFAAGVSEDDPTGGRALRDNIRQSQKFTEAMGGVALPAVATNLDLSGDPYLNDEDLVKTYAVVTFDIEDNGALQWQSGGRKKMGVLSLIDSRDLAEVSPYYANRTIPYERAITTALITMYRNLEIPHSVVLLVQGVPFSDMRELLTDFNDDLLQGIAEEGLPEGLSFETIAASRELLAVHAIAEKFYEIDLILLTNGDANVASLFAAEHPDGIAEIKNWAGDTVAVSLVGGESGRGIESTRVRVTFDDIGFYQAGSIRREVVTLDCNVSEDAQIREELDAYKVEIEDRADHFEYGHAGYVARTIDSRFYTDGNCTTPPGGMSLCGCSVAECAAGNLVADAYMWYSGADVALVVAGALTDSSLTPFQVRQSHLLEMLPDTGDEVVIVRGVSGADLRQLLEASVTTIEINETMGGHGRCIFLQVSHSLKFYWFYESITPTLADDFFINGTLVKDDDEFTVAVSSRLLPARYGTGIASGVNTRENDMYANLLVSQEKQNSYLTTWIKMLGVSAHQVVAAYLSANYPDPTNALDPLEAYDEPRIEQTADVAQMHIAVLCGSTIARREQCDHARHAIDLINNHRDGFYDELIPHSRLIVYERTVGCAMGGAFDGLVDIAQYLQQLETPARLTAVVLTCSDDVADVASAEARQSFSELFPYQGSDYVVISPSSTAPELADETAYPLLARLATPESDIARANEQLLSRFHWNRVAVVYEDSLWGYSSAQAFIDSAFGFGETDYDDDHKDHDDDHEHSRRLDHDDDYYSSSGRVVLGDACLASCAQQATRASGESAGVSFSLDAFDAGEITGLDILQALDGTDAKIIFLATYPRVQRSIFAASRTNDLYSGTGFGWITNLPSESSFFTTDGMLDYEAVYGSEGVLGLVEHVPDYEGGNATSSYLDRWINVATLEACQDRELSVNDASVRTTYCDIDDNGRTFTGYSAFWVDSVIALAKGLDAIAINGNAGQPSASPEGAAMLYDTIVHLEPFNGVSGDVAMNEETGDRLGVLDLVNMQIQIPSPDEPSRGRALRSSSRAAASQEQRRLQVPLASTFADFVSVGVYVTFDSAAGLRVFSDSTIIFPGATTDIPSDESEEARSDTNRRVSRSRRRATIALIAACICFAGVLVCAFLGARWAFGHLKSSHRRALVASLNAYDVIESFDPFADEERKVQVLLKSGAEDSTSGEFVVSRVRDLPESSVVCRRSNLDFDEEVKTEQGPAVELTPYALELWYWEDDEPDSGNWVIYDELVQDLLSETYNRYMQLPGHVRETLARIGDDEDEDDETDALVGTEENLSSGRVSSVGTDIDPKCYKLLFYMAGSSTSMAPPPPPRGTGASTSRKRLEIDVAKMRQTNLDTGTVRSVKMESGSRRVNMTWFWRENLRNMSKWRDDVQKAQGTLWVKYEPDVQRRLSELYLAHRKDAFSPAKLRLDSYNEATTSETEFKYEIDIGTMWQTKLETGFRRPVCVMIEAVDRPKNSTHGGIQVVRGYPTVRNMPADIQGRDCLKLIPGMVVSVVYEHDSGEWGFGREIGKNDVVGDVAGWFPMSCVRPARRLEMTDAVLDEFRFLLPPQTWTYNADSPIEHQPKVVPLGRDAAKERQLIANLFDADYYDVISVERIQNVSLWRPYATKRMTTLERQDGIPGNAKKLQKRLKEVEMFPVFHGTQPDSVPKIIEQGFNRDFCSSNNAHGRGVYFATESEHSCFHTYSKPDADGVQHVFVCRIIVGNYCRGMPDAVVPPALETNPNQRYDTTVDNEHNPTIYVTYNDHQAYPSYLVKFKARNDMH</sequence>
<feature type="domain" description="WWE" evidence="13">
    <location>
        <begin position="1498"/>
        <end position="1603"/>
    </location>
</feature>
<dbReference type="Gene3D" id="3.90.780.10">
    <property type="entry name" value="5'-Nucleotidase, C-terminal domain"/>
    <property type="match status" value="1"/>
</dbReference>
<evidence type="ECO:0000256" key="6">
    <source>
        <dbReference type="ARBA" id="ARBA00022989"/>
    </source>
</evidence>
<dbReference type="GO" id="GO:0016020">
    <property type="term" value="C:membrane"/>
    <property type="evidence" value="ECO:0007669"/>
    <property type="project" value="UniProtKB-SubCell"/>
</dbReference>
<evidence type="ECO:0000256" key="5">
    <source>
        <dbReference type="ARBA" id="ARBA00022692"/>
    </source>
</evidence>
<keyword evidence="8 11" id="KW-0472">Membrane</keyword>
<dbReference type="GO" id="GO:0016787">
    <property type="term" value="F:hydrolase activity"/>
    <property type="evidence" value="ECO:0007669"/>
    <property type="project" value="InterPro"/>
</dbReference>
<gene>
    <name evidence="15" type="ORF">CTAYLR_006066</name>
</gene>
<dbReference type="GO" id="GO:0003950">
    <property type="term" value="F:NAD+ poly-ADP-ribosyltransferase activity"/>
    <property type="evidence" value="ECO:0007669"/>
    <property type="project" value="UniProtKB-UniRule"/>
</dbReference>
<evidence type="ECO:0000256" key="8">
    <source>
        <dbReference type="ARBA" id="ARBA00023136"/>
    </source>
</evidence>
<dbReference type="Proteomes" id="UP001230188">
    <property type="component" value="Unassembled WGS sequence"/>
</dbReference>
<dbReference type="InterPro" id="IPR036907">
    <property type="entry name" value="5'-Nucleotdase_C_sf"/>
</dbReference>
<comment type="caution">
    <text evidence="15">The sequence shown here is derived from an EMBL/GenBank/DDBJ whole genome shotgun (WGS) entry which is preliminary data.</text>
</comment>
<evidence type="ECO:0000256" key="7">
    <source>
        <dbReference type="ARBA" id="ARBA00023027"/>
    </source>
</evidence>
<evidence type="ECO:0000256" key="4">
    <source>
        <dbReference type="ARBA" id="ARBA00022679"/>
    </source>
</evidence>
<evidence type="ECO:0000313" key="16">
    <source>
        <dbReference type="Proteomes" id="UP001230188"/>
    </source>
</evidence>
<dbReference type="Pfam" id="PF01094">
    <property type="entry name" value="ANF_receptor"/>
    <property type="match status" value="1"/>
</dbReference>
<evidence type="ECO:0000259" key="14">
    <source>
        <dbReference type="PROSITE" id="PS51059"/>
    </source>
</evidence>
<reference evidence="15" key="1">
    <citation type="submission" date="2023-01" db="EMBL/GenBank/DDBJ databases">
        <title>Metagenome sequencing of chrysophaentin producing Chrysophaeum taylorii.</title>
        <authorList>
            <person name="Davison J."/>
            <person name="Bewley C."/>
        </authorList>
    </citation>
    <scope>NUCLEOTIDE SEQUENCE</scope>
    <source>
        <strain evidence="15">NIES-1699</strain>
    </source>
</reference>
<dbReference type="GO" id="GO:0003714">
    <property type="term" value="F:transcription corepressor activity"/>
    <property type="evidence" value="ECO:0007669"/>
    <property type="project" value="TreeGrafter"/>
</dbReference>
<name>A0AAD7ULS9_9STRA</name>
<keyword evidence="7 10" id="KW-0520">NAD</keyword>
<evidence type="ECO:0000256" key="2">
    <source>
        <dbReference type="ARBA" id="ARBA00004370"/>
    </source>
</evidence>
<dbReference type="PANTHER" id="PTHR14453">
    <property type="entry name" value="PARP/ZINC FINGER CCCH TYPE DOMAIN CONTAINING PROTEIN"/>
    <property type="match status" value="1"/>
</dbReference>
<feature type="transmembrane region" description="Helical" evidence="11">
    <location>
        <begin position="1181"/>
        <end position="1201"/>
    </location>
</feature>
<organism evidence="15 16">
    <name type="scientific">Chrysophaeum taylorii</name>
    <dbReference type="NCBI Taxonomy" id="2483200"/>
    <lineage>
        <taxon>Eukaryota</taxon>
        <taxon>Sar</taxon>
        <taxon>Stramenopiles</taxon>
        <taxon>Ochrophyta</taxon>
        <taxon>Pelagophyceae</taxon>
        <taxon>Pelagomonadales</taxon>
        <taxon>Pelagomonadaceae</taxon>
        <taxon>Chrysophaeum</taxon>
    </lineage>
</organism>